<name>X1S2F7_9ZZZZ</name>
<accession>X1S2F7</accession>
<gene>
    <name evidence="1" type="ORF">S12H4_00602</name>
</gene>
<dbReference type="AlphaFoldDB" id="X1S2F7"/>
<organism evidence="1">
    <name type="scientific">marine sediment metagenome</name>
    <dbReference type="NCBI Taxonomy" id="412755"/>
    <lineage>
        <taxon>unclassified sequences</taxon>
        <taxon>metagenomes</taxon>
        <taxon>ecological metagenomes</taxon>
    </lineage>
</organism>
<sequence length="49" mass="5455">MVKMALSNYVTTQLPRPKEGLFGLSLRDIAAAVIQFGRTLEQFSRQKGS</sequence>
<comment type="caution">
    <text evidence="1">The sequence shown here is derived from an EMBL/GenBank/DDBJ whole genome shotgun (WGS) entry which is preliminary data.</text>
</comment>
<protein>
    <submittedName>
        <fullName evidence="1">Uncharacterized protein</fullName>
    </submittedName>
</protein>
<reference evidence="1" key="1">
    <citation type="journal article" date="2014" name="Front. Microbiol.">
        <title>High frequency of phylogenetically diverse reductive dehalogenase-homologous genes in deep subseafloor sedimentary metagenomes.</title>
        <authorList>
            <person name="Kawai M."/>
            <person name="Futagami T."/>
            <person name="Toyoda A."/>
            <person name="Takaki Y."/>
            <person name="Nishi S."/>
            <person name="Hori S."/>
            <person name="Arai W."/>
            <person name="Tsubouchi T."/>
            <person name="Morono Y."/>
            <person name="Uchiyama I."/>
            <person name="Ito T."/>
            <person name="Fujiyama A."/>
            <person name="Inagaki F."/>
            <person name="Takami H."/>
        </authorList>
    </citation>
    <scope>NUCLEOTIDE SEQUENCE</scope>
    <source>
        <strain evidence="1">Expedition CK06-06</strain>
    </source>
</reference>
<proteinExistence type="predicted"/>
<dbReference type="EMBL" id="BARW01000080">
    <property type="protein sequence ID" value="GAI69620.1"/>
    <property type="molecule type" value="Genomic_DNA"/>
</dbReference>
<evidence type="ECO:0000313" key="1">
    <source>
        <dbReference type="EMBL" id="GAI69620.1"/>
    </source>
</evidence>